<evidence type="ECO:0008006" key="9">
    <source>
        <dbReference type="Google" id="ProtNLM"/>
    </source>
</evidence>
<feature type="domain" description="Clp ATPase C-terminal" evidence="6">
    <location>
        <begin position="746"/>
        <end position="835"/>
    </location>
</feature>
<keyword evidence="3" id="KW-0143">Chaperone</keyword>
<dbReference type="STRING" id="1798647.A2855_00675"/>
<dbReference type="GO" id="GO:0034605">
    <property type="term" value="P:cellular response to heat"/>
    <property type="evidence" value="ECO:0007669"/>
    <property type="project" value="TreeGrafter"/>
</dbReference>
<proteinExistence type="predicted"/>
<dbReference type="AlphaFoldDB" id="A0A1G2CBN5"/>
<feature type="transmembrane region" description="Helical" evidence="4">
    <location>
        <begin position="25"/>
        <end position="46"/>
    </location>
</feature>
<reference evidence="7 8" key="1">
    <citation type="journal article" date="2016" name="Nat. Commun.">
        <title>Thousands of microbial genomes shed light on interconnected biogeochemical processes in an aquifer system.</title>
        <authorList>
            <person name="Anantharaman K."/>
            <person name="Brown C.T."/>
            <person name="Hug L.A."/>
            <person name="Sharon I."/>
            <person name="Castelle C.J."/>
            <person name="Probst A.J."/>
            <person name="Thomas B.C."/>
            <person name="Singh A."/>
            <person name="Wilkins M.J."/>
            <person name="Karaoz U."/>
            <person name="Brodie E.L."/>
            <person name="Williams K.H."/>
            <person name="Hubbard S.S."/>
            <person name="Banfield J.F."/>
        </authorList>
    </citation>
    <scope>NUCLEOTIDE SEQUENCE [LARGE SCALE GENOMIC DNA]</scope>
</reference>
<dbReference type="GO" id="GO:0016887">
    <property type="term" value="F:ATP hydrolysis activity"/>
    <property type="evidence" value="ECO:0007669"/>
    <property type="project" value="InterPro"/>
</dbReference>
<keyword evidence="4" id="KW-1133">Transmembrane helix</keyword>
<sequence>MISAPANLTFTFSDGRFGMTAGGRLLVRIMAAVGWTFLSIAAILALFSDLIWVRWIGIFLGLFLADRLAHRGQGDVPITELVHRPRINLAQALSPNLLRVLERAYDRSRVKKTEILLEVAIALLALPQIKEGLVRLDIKPEEFLDKAEEFLGRTADEAAASDRDERLKMLLQDAFLNAIEYGHRFIGATDIFAAAAAAKLEISQRLFAVFGIEPSDMERALIFSAARRRHKSLFGRLPKGLEGFVFEADRGTRHRVVNRAWTSRPTPTLDSCADDLTDAARAGRVGFMIGHTQEYQHMVDVLSRAANPNALLVGEPGTGKEGMVAHLALDIAKDRVPGPLFDKRVVLLDLARLVATGSAEELQARLQRIVREIEVAGNVILFIPDIHNLLKTSGTAYLSAADALIPIIKESPFPVIGASLPREFKQHIEPSSSFTNAFEVIRVEEVSEADAEKILAFEGLLLENKSGLMISFGAIKSAVKLARKYFRNSPLPGSAKDLLRNAVMAAARSGDKVVNHGHVVEAAEARVNIPLHETGKSEAAELLNLENVIHERLVGQDEAVKAVADALREYRSGLARKGGPIAGFLFVGPTGVGKTELAKILAQVQFGSDKLMVRFDMTEYQDKQSFYRFIGSPDGAVTGALTEAVKAHPYCLILLDEFEKAFPDILDLFLQVLDDGRLTDNLGQVIDFQNTIIIATSNAHSDILTEALSHGERVESVAEYLRKKLTDVFKPELLNRFTRIVVFRDLGMEHVVQVAAIQMKDFAAALAEQGMRMSFGDDVVAKIAKLGYDPAFGARPLRRAIDEHLRAPLAKFMLEQGLTHGAEIGVAVQGDSFVFNAGGASSVV</sequence>
<evidence type="ECO:0000259" key="5">
    <source>
        <dbReference type="SMART" id="SM00382"/>
    </source>
</evidence>
<evidence type="ECO:0000256" key="1">
    <source>
        <dbReference type="ARBA" id="ARBA00022741"/>
    </source>
</evidence>
<feature type="domain" description="AAA+ ATPase" evidence="5">
    <location>
        <begin position="580"/>
        <end position="724"/>
    </location>
</feature>
<dbReference type="InterPro" id="IPR001270">
    <property type="entry name" value="ClpA/B"/>
</dbReference>
<dbReference type="InterPro" id="IPR019489">
    <property type="entry name" value="Clp_ATPase_C"/>
</dbReference>
<evidence type="ECO:0000256" key="3">
    <source>
        <dbReference type="ARBA" id="ARBA00023186"/>
    </source>
</evidence>
<comment type="caution">
    <text evidence="7">The sequence shown here is derived from an EMBL/GenBank/DDBJ whole genome shotgun (WGS) entry which is preliminary data.</text>
</comment>
<dbReference type="Gene3D" id="1.10.1780.10">
    <property type="entry name" value="Clp, N-terminal domain"/>
    <property type="match status" value="1"/>
</dbReference>
<keyword evidence="4" id="KW-0812">Transmembrane</keyword>
<accession>A0A1G2CBN5</accession>
<evidence type="ECO:0000313" key="7">
    <source>
        <dbReference type="EMBL" id="OGY98782.1"/>
    </source>
</evidence>
<dbReference type="Gene3D" id="3.40.50.300">
    <property type="entry name" value="P-loop containing nucleotide triphosphate hydrolases"/>
    <property type="match status" value="2"/>
</dbReference>
<dbReference type="EMBL" id="MHKX01000002">
    <property type="protein sequence ID" value="OGY98782.1"/>
    <property type="molecule type" value="Genomic_DNA"/>
</dbReference>
<evidence type="ECO:0000256" key="2">
    <source>
        <dbReference type="ARBA" id="ARBA00022840"/>
    </source>
</evidence>
<dbReference type="Proteomes" id="UP000179059">
    <property type="component" value="Unassembled WGS sequence"/>
</dbReference>
<evidence type="ECO:0000256" key="4">
    <source>
        <dbReference type="SAM" id="Phobius"/>
    </source>
</evidence>
<protein>
    <recommendedName>
        <fullName evidence="9">Clp R domain-containing protein</fullName>
    </recommendedName>
</protein>
<evidence type="ECO:0000313" key="8">
    <source>
        <dbReference type="Proteomes" id="UP000179059"/>
    </source>
</evidence>
<keyword evidence="1" id="KW-0547">Nucleotide-binding</keyword>
<dbReference type="InterPro" id="IPR036628">
    <property type="entry name" value="Clp_N_dom_sf"/>
</dbReference>
<dbReference type="Pfam" id="PF07724">
    <property type="entry name" value="AAA_2"/>
    <property type="match status" value="1"/>
</dbReference>
<dbReference type="InterPro" id="IPR003593">
    <property type="entry name" value="AAA+_ATPase"/>
</dbReference>
<dbReference type="CDD" id="cd19499">
    <property type="entry name" value="RecA-like_ClpB_Hsp104-like"/>
    <property type="match status" value="1"/>
</dbReference>
<dbReference type="PANTHER" id="PTHR11638:SF18">
    <property type="entry name" value="HEAT SHOCK PROTEIN 104"/>
    <property type="match status" value="1"/>
</dbReference>
<keyword evidence="2" id="KW-0067">ATP-binding</keyword>
<dbReference type="GO" id="GO:0005524">
    <property type="term" value="F:ATP binding"/>
    <property type="evidence" value="ECO:0007669"/>
    <property type="project" value="UniProtKB-KW"/>
</dbReference>
<gene>
    <name evidence="7" type="ORF">A2855_00675</name>
</gene>
<feature type="domain" description="AAA+ ATPase" evidence="5">
    <location>
        <begin position="306"/>
        <end position="444"/>
    </location>
</feature>
<name>A0A1G2CBN5_9BACT</name>
<dbReference type="SUPFAM" id="SSF52540">
    <property type="entry name" value="P-loop containing nucleoside triphosphate hydrolases"/>
    <property type="match status" value="2"/>
</dbReference>
<dbReference type="PANTHER" id="PTHR11638">
    <property type="entry name" value="ATP-DEPENDENT CLP PROTEASE"/>
    <property type="match status" value="1"/>
</dbReference>
<dbReference type="SMART" id="SM01086">
    <property type="entry name" value="ClpB_D2-small"/>
    <property type="match status" value="1"/>
</dbReference>
<dbReference type="InterPro" id="IPR050130">
    <property type="entry name" value="ClpA_ClpB"/>
</dbReference>
<dbReference type="InterPro" id="IPR027417">
    <property type="entry name" value="P-loop_NTPase"/>
</dbReference>
<dbReference type="SMART" id="SM00382">
    <property type="entry name" value="AAA"/>
    <property type="match status" value="2"/>
</dbReference>
<organism evidence="7 8">
    <name type="scientific">Candidatus Liptonbacteria bacterium RIFCSPHIGHO2_01_FULL_57_28</name>
    <dbReference type="NCBI Taxonomy" id="1798647"/>
    <lineage>
        <taxon>Bacteria</taxon>
        <taxon>Candidatus Liptoniibacteriota</taxon>
    </lineage>
</organism>
<dbReference type="InterPro" id="IPR003959">
    <property type="entry name" value="ATPase_AAA_core"/>
</dbReference>
<dbReference type="Pfam" id="PF10431">
    <property type="entry name" value="ClpB_D2-small"/>
    <property type="match status" value="1"/>
</dbReference>
<dbReference type="Gene3D" id="1.10.8.60">
    <property type="match status" value="2"/>
</dbReference>
<keyword evidence="4" id="KW-0472">Membrane</keyword>
<dbReference type="PRINTS" id="PR00300">
    <property type="entry name" value="CLPPROTEASEA"/>
</dbReference>
<evidence type="ECO:0000259" key="6">
    <source>
        <dbReference type="SMART" id="SM01086"/>
    </source>
</evidence>
<dbReference type="GO" id="GO:0005737">
    <property type="term" value="C:cytoplasm"/>
    <property type="evidence" value="ECO:0007669"/>
    <property type="project" value="TreeGrafter"/>
</dbReference>